<dbReference type="PANTHER" id="PTHR46060">
    <property type="entry name" value="MARINER MOS1 TRANSPOSASE-LIKE PROTEIN"/>
    <property type="match status" value="1"/>
</dbReference>
<keyword evidence="1" id="KW-0489">Methyltransferase</keyword>
<reference evidence="1" key="1">
    <citation type="submission" date="2020-03" db="EMBL/GenBank/DDBJ databases">
        <title>Relaxed selection underlies rapid genomic changes in the transitions from sociality to social parasitism in ants.</title>
        <authorList>
            <person name="Bi X."/>
        </authorList>
    </citation>
    <scope>NUCLEOTIDE SEQUENCE</scope>
    <source>
        <strain evidence="1">BGI-DK2014a</strain>
        <tissue evidence="1">Whole body</tissue>
    </source>
</reference>
<comment type="caution">
    <text evidence="1">The sequence shown here is derived from an EMBL/GenBank/DDBJ whole genome shotgun (WGS) entry which is preliminary data.</text>
</comment>
<keyword evidence="1" id="KW-0808">Transferase</keyword>
<organism evidence="1 2">
    <name type="scientific">Acromyrmex charruanus</name>
    <dbReference type="NCBI Taxonomy" id="2715315"/>
    <lineage>
        <taxon>Eukaryota</taxon>
        <taxon>Metazoa</taxon>
        <taxon>Ecdysozoa</taxon>
        <taxon>Arthropoda</taxon>
        <taxon>Hexapoda</taxon>
        <taxon>Insecta</taxon>
        <taxon>Pterygota</taxon>
        <taxon>Neoptera</taxon>
        <taxon>Endopterygota</taxon>
        <taxon>Hymenoptera</taxon>
        <taxon>Apocrita</taxon>
        <taxon>Aculeata</taxon>
        <taxon>Formicoidea</taxon>
        <taxon>Formicidae</taxon>
        <taxon>Myrmicinae</taxon>
        <taxon>Acromyrmex</taxon>
    </lineage>
</organism>
<gene>
    <name evidence="1" type="primary">Setmar_10</name>
    <name evidence="1" type="ORF">G6Z76_0002642</name>
</gene>
<dbReference type="AlphaFoldDB" id="A0A836JR09"/>
<proteinExistence type="predicted"/>
<dbReference type="InterPro" id="IPR052709">
    <property type="entry name" value="Transposase-MT_Hybrid"/>
</dbReference>
<evidence type="ECO:0000313" key="1">
    <source>
        <dbReference type="EMBL" id="KAG5328737.1"/>
    </source>
</evidence>
<dbReference type="GO" id="GO:0003676">
    <property type="term" value="F:nucleic acid binding"/>
    <property type="evidence" value="ECO:0007669"/>
    <property type="project" value="InterPro"/>
</dbReference>
<dbReference type="Gene3D" id="3.30.420.10">
    <property type="entry name" value="Ribonuclease H-like superfamily/Ribonuclease H"/>
    <property type="match status" value="1"/>
</dbReference>
<feature type="non-terminal residue" evidence="1">
    <location>
        <position position="1"/>
    </location>
</feature>
<dbReference type="PANTHER" id="PTHR46060:SF1">
    <property type="entry name" value="MARINER MOS1 TRANSPOSASE-LIKE PROTEIN"/>
    <property type="match status" value="1"/>
</dbReference>
<dbReference type="InterPro" id="IPR036397">
    <property type="entry name" value="RNaseH_sf"/>
</dbReference>
<protein>
    <submittedName>
        <fullName evidence="1">SETMR methyltransferase</fullName>
    </submittedName>
</protein>
<dbReference type="GO" id="GO:0008168">
    <property type="term" value="F:methyltransferase activity"/>
    <property type="evidence" value="ECO:0007669"/>
    <property type="project" value="UniProtKB-KW"/>
</dbReference>
<name>A0A836JR09_9HYME</name>
<feature type="non-terminal residue" evidence="1">
    <location>
        <position position="179"/>
    </location>
</feature>
<dbReference type="GO" id="GO:0032259">
    <property type="term" value="P:methylation"/>
    <property type="evidence" value="ECO:0007669"/>
    <property type="project" value="UniProtKB-KW"/>
</dbReference>
<evidence type="ECO:0000313" key="2">
    <source>
        <dbReference type="Proteomes" id="UP000669903"/>
    </source>
</evidence>
<sequence>MEKNEFRAVIKKHLHMKDLTPKEIKAELDNVHSTSSAPEFATVYNWVNEFKCGTSTCDAPRSGRPIEAATLEIIDKSTILTDRRVKAYASLAPMAKFNEFPYELLPHPAYSPDLASCDYFLFPNLKKWFGGKRFAREQLIAETETYFEGLDKSCYSDGLKKLENHWIKCNELKGDYVEK</sequence>
<dbReference type="EMBL" id="JAANIC010006517">
    <property type="protein sequence ID" value="KAG5328737.1"/>
    <property type="molecule type" value="Genomic_DNA"/>
</dbReference>
<dbReference type="Proteomes" id="UP000669903">
    <property type="component" value="Unassembled WGS sequence"/>
</dbReference>
<keyword evidence="2" id="KW-1185">Reference proteome</keyword>
<accession>A0A836JR09</accession>